<dbReference type="Proteomes" id="UP000653472">
    <property type="component" value="Unassembled WGS sequence"/>
</dbReference>
<comment type="caution">
    <text evidence="2">The sequence shown here is derived from an EMBL/GenBank/DDBJ whole genome shotgun (WGS) entry which is preliminary data.</text>
</comment>
<dbReference type="RefSeq" id="WP_168148636.1">
    <property type="nucleotide sequence ID" value="NZ_JAAVXB010000007.1"/>
</dbReference>
<evidence type="ECO:0000313" key="2">
    <source>
        <dbReference type="EMBL" id="NKF23316.1"/>
    </source>
</evidence>
<keyword evidence="1" id="KW-0812">Transmembrane</keyword>
<sequence length="324" mass="35882">MSFNPLHLIQARIDAWVMARVKRQPGPIAISRGRVYIVPTRFGSGYALMLLVMLLGAMNYSNSMAFLLTFLLAGLGLLCMYHTHANLANLRLRAGVTHPVFVDEIAHIEVRVDNPSRQARLSIGLSWPRAAQPADTQDIAPLQTATMRLPLAAARRGWLRAGAFSVATEYPLGLFHAWTWAELDISVLAYPRPAAARLVPPGSAGHGSLEASNRIGQDEFSGLRGYQRGDTARAIHWKSLPKSPQPMVKQFQEALDQDLWLEWHALPQLDVEARLSQLTRWVLDAEALQRRYGLRVPGTTIAPGQGDAHRFRCLKTLALYGADA</sequence>
<keyword evidence="1" id="KW-1133">Transmembrane helix</keyword>
<keyword evidence="1" id="KW-0472">Membrane</keyword>
<dbReference type="PANTHER" id="PTHR34351:SF1">
    <property type="entry name" value="SLR1927 PROTEIN"/>
    <property type="match status" value="1"/>
</dbReference>
<keyword evidence="3" id="KW-1185">Reference proteome</keyword>
<feature type="transmembrane region" description="Helical" evidence="1">
    <location>
        <begin position="35"/>
        <end position="58"/>
    </location>
</feature>
<feature type="transmembrane region" description="Helical" evidence="1">
    <location>
        <begin position="64"/>
        <end position="83"/>
    </location>
</feature>
<evidence type="ECO:0000256" key="1">
    <source>
        <dbReference type="SAM" id="Phobius"/>
    </source>
</evidence>
<name>A0A970BAF4_9GAMM</name>
<protein>
    <submittedName>
        <fullName evidence="2">DUF58 domain-containing protein</fullName>
    </submittedName>
</protein>
<evidence type="ECO:0000313" key="3">
    <source>
        <dbReference type="Proteomes" id="UP000653472"/>
    </source>
</evidence>
<gene>
    <name evidence="2" type="ORF">G7Y82_13425</name>
</gene>
<reference evidence="2" key="1">
    <citation type="submission" date="2020-03" db="EMBL/GenBank/DDBJ databases">
        <title>Solimonas marina sp. nov., isolated from deep seawater of the Pacific Ocean.</title>
        <authorList>
            <person name="Liu X."/>
            <person name="Lai Q."/>
            <person name="Sun F."/>
            <person name="Gai Y."/>
            <person name="Li G."/>
            <person name="Shao Z."/>
        </authorList>
    </citation>
    <scope>NUCLEOTIDE SEQUENCE</scope>
    <source>
        <strain evidence="2">C16B3</strain>
    </source>
</reference>
<dbReference type="PANTHER" id="PTHR34351">
    <property type="entry name" value="SLR1927 PROTEIN-RELATED"/>
    <property type="match status" value="1"/>
</dbReference>
<proteinExistence type="predicted"/>
<organism evidence="2 3">
    <name type="scientific">Solimonas marina</name>
    <dbReference type="NCBI Taxonomy" id="2714601"/>
    <lineage>
        <taxon>Bacteria</taxon>
        <taxon>Pseudomonadati</taxon>
        <taxon>Pseudomonadota</taxon>
        <taxon>Gammaproteobacteria</taxon>
        <taxon>Nevskiales</taxon>
        <taxon>Nevskiaceae</taxon>
        <taxon>Solimonas</taxon>
    </lineage>
</organism>
<dbReference type="AlphaFoldDB" id="A0A970BAF4"/>
<accession>A0A970BAF4</accession>
<dbReference type="EMBL" id="JAAVXB010000007">
    <property type="protein sequence ID" value="NKF23316.1"/>
    <property type="molecule type" value="Genomic_DNA"/>
</dbReference>